<dbReference type="EMBL" id="SPQQ01000006">
    <property type="protein sequence ID" value="TGE37023.1"/>
    <property type="molecule type" value="Genomic_DNA"/>
</dbReference>
<evidence type="ECO:0000256" key="1">
    <source>
        <dbReference type="ARBA" id="ARBA00006484"/>
    </source>
</evidence>
<dbReference type="Proteomes" id="UP000298460">
    <property type="component" value="Unassembled WGS sequence"/>
</dbReference>
<evidence type="ECO:0000313" key="5">
    <source>
        <dbReference type="Proteomes" id="UP000298460"/>
    </source>
</evidence>
<dbReference type="Pfam" id="PF00106">
    <property type="entry name" value="adh_short"/>
    <property type="match status" value="1"/>
</dbReference>
<gene>
    <name evidence="4" type="ORF">E4K67_18230</name>
</gene>
<dbReference type="PANTHER" id="PTHR24322:SF736">
    <property type="entry name" value="RETINOL DEHYDROGENASE 10"/>
    <property type="match status" value="1"/>
</dbReference>
<dbReference type="PRINTS" id="PR00081">
    <property type="entry name" value="GDHRDH"/>
</dbReference>
<dbReference type="Gene3D" id="3.40.50.720">
    <property type="entry name" value="NAD(P)-binding Rossmann-like Domain"/>
    <property type="match status" value="1"/>
</dbReference>
<dbReference type="RefSeq" id="WP_135549249.1">
    <property type="nucleotide sequence ID" value="NZ_SPQQ01000006.1"/>
</dbReference>
<protein>
    <submittedName>
        <fullName evidence="4">SDR family NAD(P)-dependent oxidoreductase</fullName>
    </submittedName>
</protein>
<dbReference type="SUPFAM" id="SSF51735">
    <property type="entry name" value="NAD(P)-binding Rossmann-fold domains"/>
    <property type="match status" value="1"/>
</dbReference>
<dbReference type="AlphaFoldDB" id="A0A4Z0R4C2"/>
<dbReference type="InterPro" id="IPR002347">
    <property type="entry name" value="SDR_fam"/>
</dbReference>
<comment type="similarity">
    <text evidence="1 3">Belongs to the short-chain dehydrogenases/reductases (SDR) family.</text>
</comment>
<accession>A0A4Z0R4C2</accession>
<evidence type="ECO:0000256" key="2">
    <source>
        <dbReference type="ARBA" id="ARBA00023002"/>
    </source>
</evidence>
<dbReference type="OrthoDB" id="9803333at2"/>
<dbReference type="CDD" id="cd05233">
    <property type="entry name" value="SDR_c"/>
    <property type="match status" value="1"/>
</dbReference>
<keyword evidence="5" id="KW-1185">Reference proteome</keyword>
<sequence length="282" mass="30892">MNDYKGKVVVITGAANGIGKELARQYAAKGAKLSLADIDVENLSGLEKDLKASGVEVSTAMFDVTNYGAMEAFAQRTFATYGTVDFFFNNAGVISVGSIWDQPLQDWKWLMDVNVMGIVHGIKAFVPAMIKQDKECRIINTASIAGLLTVENSPAYVASKFASLSLTEVLELQLQDAGSKVKAHVICPAVVATDLNNCLRHRAKELYNPEDPYYQTEDYKKRDAVVQSSMKLGLPVEKAVEIIIEGIENDQFYILTHPVYNLAIVARANGIVEGIRPAKVKR</sequence>
<dbReference type="PRINTS" id="PR00080">
    <property type="entry name" value="SDRFAMILY"/>
</dbReference>
<organism evidence="4 5">
    <name type="scientific">Desulfosporosinus fructosivorans</name>
    <dbReference type="NCBI Taxonomy" id="2018669"/>
    <lineage>
        <taxon>Bacteria</taxon>
        <taxon>Bacillati</taxon>
        <taxon>Bacillota</taxon>
        <taxon>Clostridia</taxon>
        <taxon>Eubacteriales</taxon>
        <taxon>Desulfitobacteriaceae</taxon>
        <taxon>Desulfosporosinus</taxon>
    </lineage>
</organism>
<dbReference type="GO" id="GO:0016616">
    <property type="term" value="F:oxidoreductase activity, acting on the CH-OH group of donors, NAD or NADP as acceptor"/>
    <property type="evidence" value="ECO:0007669"/>
    <property type="project" value="TreeGrafter"/>
</dbReference>
<dbReference type="PANTHER" id="PTHR24322">
    <property type="entry name" value="PKSB"/>
    <property type="match status" value="1"/>
</dbReference>
<keyword evidence="2" id="KW-0560">Oxidoreductase</keyword>
<evidence type="ECO:0000256" key="3">
    <source>
        <dbReference type="RuleBase" id="RU000363"/>
    </source>
</evidence>
<evidence type="ECO:0000313" key="4">
    <source>
        <dbReference type="EMBL" id="TGE37023.1"/>
    </source>
</evidence>
<dbReference type="InterPro" id="IPR036291">
    <property type="entry name" value="NAD(P)-bd_dom_sf"/>
</dbReference>
<reference evidence="4 5" key="1">
    <citation type="submission" date="2019-03" db="EMBL/GenBank/DDBJ databases">
        <title>Draft Genome Sequence of Desulfosporosinus fructosivorans Strain 63.6F, Isolated from Marine Sediment in the Baltic Sea.</title>
        <authorList>
            <person name="Hausmann B."/>
            <person name="Vandieken V."/>
            <person name="Pjevac P."/>
            <person name="Schreck K."/>
            <person name="Herbold C.W."/>
            <person name="Loy A."/>
        </authorList>
    </citation>
    <scope>NUCLEOTIDE SEQUENCE [LARGE SCALE GENOMIC DNA]</scope>
    <source>
        <strain evidence="4 5">63.6F</strain>
    </source>
</reference>
<proteinExistence type="inferred from homology"/>
<comment type="caution">
    <text evidence="4">The sequence shown here is derived from an EMBL/GenBank/DDBJ whole genome shotgun (WGS) entry which is preliminary data.</text>
</comment>
<name>A0A4Z0R4C2_9FIRM</name>